<dbReference type="InterPro" id="IPR015943">
    <property type="entry name" value="WD40/YVTN_repeat-like_dom_sf"/>
</dbReference>
<proteinExistence type="predicted"/>
<dbReference type="InterPro" id="IPR019775">
    <property type="entry name" value="WD40_repeat_CS"/>
</dbReference>
<dbReference type="SUPFAM" id="SSF52540">
    <property type="entry name" value="P-loop containing nucleoside triphosphate hydrolases"/>
    <property type="match status" value="1"/>
</dbReference>
<dbReference type="InterPro" id="IPR035994">
    <property type="entry name" value="Nucleoside_phosphorylase_sf"/>
</dbReference>
<dbReference type="InterPro" id="IPR027417">
    <property type="entry name" value="P-loop_NTPase"/>
</dbReference>
<feature type="repeat" description="WD" evidence="3">
    <location>
        <begin position="1030"/>
        <end position="1071"/>
    </location>
</feature>
<feature type="repeat" description="WD" evidence="3">
    <location>
        <begin position="1408"/>
        <end position="1449"/>
    </location>
</feature>
<dbReference type="InterPro" id="IPR001680">
    <property type="entry name" value="WD40_rpt"/>
</dbReference>
<feature type="repeat" description="WD" evidence="3">
    <location>
        <begin position="1198"/>
        <end position="1239"/>
    </location>
</feature>
<feature type="domain" description="TEP-1 second beta-propeller" evidence="8">
    <location>
        <begin position="1322"/>
        <end position="1442"/>
    </location>
</feature>
<dbReference type="InterPro" id="IPR036322">
    <property type="entry name" value="WD40_repeat_dom_sf"/>
</dbReference>
<feature type="repeat" description="WD" evidence="3">
    <location>
        <begin position="1324"/>
        <end position="1365"/>
    </location>
</feature>
<dbReference type="GO" id="GO:0009116">
    <property type="term" value="P:nucleoside metabolic process"/>
    <property type="evidence" value="ECO:0007669"/>
    <property type="project" value="InterPro"/>
</dbReference>
<feature type="repeat" description="WD" evidence="3">
    <location>
        <begin position="1072"/>
        <end position="1113"/>
    </location>
</feature>
<dbReference type="Pfam" id="PF22737">
    <property type="entry name" value="NNH6"/>
    <property type="match status" value="1"/>
</dbReference>
<evidence type="ECO:0000256" key="4">
    <source>
        <dbReference type="SAM" id="MobiDB-lite"/>
    </source>
</evidence>
<dbReference type="Gene3D" id="3.40.50.300">
    <property type="entry name" value="P-loop containing nucleotide triphosphate hydrolases"/>
    <property type="match status" value="1"/>
</dbReference>
<dbReference type="PROSITE" id="PS00678">
    <property type="entry name" value="WD_REPEATS_1"/>
    <property type="match status" value="11"/>
</dbReference>
<feature type="repeat" description="WD" evidence="3">
    <location>
        <begin position="1282"/>
        <end position="1323"/>
    </location>
</feature>
<evidence type="ECO:0000256" key="3">
    <source>
        <dbReference type="PROSITE-ProRule" id="PRU00221"/>
    </source>
</evidence>
<sequence length="1554" mass="169108">MPTLSPYFARNSLKNLGLSDAVRQHAERLLDLAGDDDRIQVARIHETMFPLSTPASANAALNRLLRTINDAAETQGLALRAEITADKKAGPANRFVWFDGPLPAPAPAYTGELNAIPAGQLVTDQRGLPQESLPVVVLMTFNLREATAVIARFHPQGTPPTEVRNGMTYNRLGIHGGMQIIQRVSRQGEGEAQNAARDAITDWAPKAIIGVGIAFGVNPAEQAIGDVLVSEAIRGYELGRMNADGTFDLRDDKPPASQVLLNRFNHLRQSCQADPNACLNWPTVRFGTLLSGNKLVDNLDYRTSLLKLEKEAIGGEMEAVGIQLAAGRFNLDWIIVKAICDWGDGHKGTKNKEKDQKFAAQNAALVVHRALALGSLYEGRQPPTPGISPPSGGGRPAPGLPPGARLMGLRDHDAIGTKLLIPDAQGLLSTMDKDAEVMHRGGDQPGVDVMEYLMQWVDAPDAPPLFTLLGEYGMGKTVTCQRLAKILDERRRADPTRPLPLYFDLRHVTGLEQRVPKLKEIVEECMARGWDDQGPGEGYLLADVQRWIAQGALAIFDGLDEVLNRLTEADGQVFTRELLRLTRDRHRADGLAGRFKALISTRTQYFRTLRDQQNHFTGQERGEYRADAYRALVLLPLSEEQVERYLAAALPGIDPVTLLDTVRSVHNLTELTQRPYTLRLVSEFIPEIEQDRLAGKRIYGVTLYRRMVQRWLERDSGKHHIRPEHKLILARHLAAFLWQSGDGRLPAERIERWFHAWLESEPDLHRRYSRLHPDQLEEDLRNATFLARQDDPSGSSFRFAHTSLLEFFLADYLLQALRDQAPDRWAIKRPSQETLDFLGQCLAEAADPILIQTLQGWRTPYRPQTSELLLAYALRAHDRGWPVPVLRGIALNGARLDALSCRSTLGSPLLDLSEADFSGASLRRAVFERVQLSGASFRDTQLAQANFLDCDAIRTDWSGAESTAAIWRNTRLQSSLWHGACGYRPQFLACDEPPTASPNTAPPGFVRPQGAPPSDRLGPVEAPCSTLCMLTGHQSWVMGCAFSPDGRRLVSAGADGAVRLWDAASGEALLTLSGHQDWVTACAFSPDGRWLVSAGADRTVRLWDAASGEALLTLSGHQGRVWGCAFSPDGRRLVSVSDDGAVRLWDAASGAALLTLSGHQGEVMGGAFSPDGRRLASAGEDATVRLWDAASGEALLTLSGHQGGVWACAFSPDGRRLVSAGEDGTVRLWDAASGEALLILSGQQGWVTACVFSPDGRRLVSAGDDATVRLWDAASGEALLTLSGHQGWVWACAFSPDGRRLVSAGADATVRLWDTASGAALLTLSGHQGSVTACAFSPDGRRLVSAGEDGTVRLWDAASGEALLTLSGHQGWVTACAFSPDGRRLVSAGDDGAVRLWDASSGEALLTLSGHQGAVMGGAFSPDGRRLVSVSDDGAVRLWDAASGEALLSLSGHQGWVWACAFSPDGRRLVSAGADGAVRLWDAASGAPRRIHAVSGRGYEGHAVWEPCENRLIEACGDAWRWLAWVRPDPDGWPERLPLETFGPMPEPHRLRRV</sequence>
<dbReference type="RefSeq" id="WP_132977798.1">
    <property type="nucleotide sequence ID" value="NZ_SMAO01000007.1"/>
</dbReference>
<evidence type="ECO:0000256" key="2">
    <source>
        <dbReference type="ARBA" id="ARBA00022737"/>
    </source>
</evidence>
<dbReference type="Proteomes" id="UP000295717">
    <property type="component" value="Unassembled WGS sequence"/>
</dbReference>
<protein>
    <submittedName>
        <fullName evidence="9">WD40 repeat protein</fullName>
    </submittedName>
</protein>
<dbReference type="InterPro" id="IPR054737">
    <property type="entry name" value="NNH6"/>
</dbReference>
<dbReference type="PANTHER" id="PTHR19848:SF8">
    <property type="entry name" value="F-BOX AND WD REPEAT DOMAIN CONTAINING 7"/>
    <property type="match status" value="1"/>
</dbReference>
<dbReference type="EMBL" id="SMAO01000007">
    <property type="protein sequence ID" value="TCT19747.1"/>
    <property type="molecule type" value="Genomic_DNA"/>
</dbReference>
<feature type="region of interest" description="Disordered" evidence="4">
    <location>
        <begin position="993"/>
        <end position="1017"/>
    </location>
</feature>
<dbReference type="Gene3D" id="2.130.10.10">
    <property type="entry name" value="YVTN repeat-like/Quinoprotein amine dehydrogenase"/>
    <property type="match status" value="6"/>
</dbReference>
<evidence type="ECO:0000313" key="10">
    <source>
        <dbReference type="Proteomes" id="UP000295717"/>
    </source>
</evidence>
<dbReference type="Gene3D" id="3.40.50.1580">
    <property type="entry name" value="Nucleoside phosphorylase domain"/>
    <property type="match status" value="1"/>
</dbReference>
<dbReference type="Pfam" id="PF01048">
    <property type="entry name" value="PNP_UDP_1"/>
    <property type="match status" value="1"/>
</dbReference>
<accession>A0A4R3MVG1</accession>
<keyword evidence="2" id="KW-0677">Repeat</keyword>
<feature type="domain" description="Nucleoside phosphorylase" evidence="5">
    <location>
        <begin position="184"/>
        <end position="371"/>
    </location>
</feature>
<dbReference type="SUPFAM" id="SSF141571">
    <property type="entry name" value="Pentapeptide repeat-like"/>
    <property type="match status" value="1"/>
</dbReference>
<dbReference type="InterPro" id="IPR001646">
    <property type="entry name" value="5peptide_repeat"/>
</dbReference>
<evidence type="ECO:0000256" key="1">
    <source>
        <dbReference type="ARBA" id="ARBA00022574"/>
    </source>
</evidence>
<dbReference type="PROSITE" id="PS50294">
    <property type="entry name" value="WD_REPEATS_REGION"/>
    <property type="match status" value="11"/>
</dbReference>
<dbReference type="OrthoDB" id="235631at2"/>
<dbReference type="Pfam" id="PF00400">
    <property type="entry name" value="WD40"/>
    <property type="match status" value="8"/>
</dbReference>
<feature type="domain" description="NACHT N-terminal Helical" evidence="7">
    <location>
        <begin position="6"/>
        <end position="116"/>
    </location>
</feature>
<gene>
    <name evidence="9" type="ORF">EDC35_10775</name>
</gene>
<dbReference type="SUPFAM" id="SSF50978">
    <property type="entry name" value="WD40 repeat-like"/>
    <property type="match status" value="2"/>
</dbReference>
<feature type="repeat" description="WD" evidence="3">
    <location>
        <begin position="1450"/>
        <end position="1491"/>
    </location>
</feature>
<feature type="repeat" description="WD" evidence="3">
    <location>
        <begin position="1156"/>
        <end position="1197"/>
    </location>
</feature>
<dbReference type="Gene3D" id="2.160.20.80">
    <property type="entry name" value="E3 ubiquitin-protein ligase SopA"/>
    <property type="match status" value="1"/>
</dbReference>
<dbReference type="Pfam" id="PF00805">
    <property type="entry name" value="Pentapeptide"/>
    <property type="match status" value="1"/>
</dbReference>
<name>A0A4R3MVG1_9GAMM</name>
<keyword evidence="1 3" id="KW-0853">WD repeat</keyword>
<feature type="repeat" description="WD" evidence="3">
    <location>
        <begin position="1240"/>
        <end position="1281"/>
    </location>
</feature>
<dbReference type="PRINTS" id="PR00320">
    <property type="entry name" value="GPROTEINBRPT"/>
</dbReference>
<feature type="repeat" description="WD" evidence="3">
    <location>
        <begin position="1114"/>
        <end position="1155"/>
    </location>
</feature>
<dbReference type="PROSITE" id="PS50082">
    <property type="entry name" value="WD_REPEATS_2"/>
    <property type="match status" value="11"/>
</dbReference>
<dbReference type="InterPro" id="IPR007111">
    <property type="entry name" value="NACHT_NTPase"/>
</dbReference>
<evidence type="ECO:0000259" key="8">
    <source>
        <dbReference type="Pfam" id="PF25047"/>
    </source>
</evidence>
<evidence type="ECO:0000259" key="7">
    <source>
        <dbReference type="Pfam" id="PF22737"/>
    </source>
</evidence>
<dbReference type="InterPro" id="IPR056829">
    <property type="entry name" value="Beta-prop_TEP1_2nd"/>
</dbReference>
<evidence type="ECO:0000259" key="5">
    <source>
        <dbReference type="Pfam" id="PF01048"/>
    </source>
</evidence>
<dbReference type="CDD" id="cd00200">
    <property type="entry name" value="WD40"/>
    <property type="match status" value="2"/>
</dbReference>
<organism evidence="9 10">
    <name type="scientific">Thiobaca trueperi</name>
    <dbReference type="NCBI Taxonomy" id="127458"/>
    <lineage>
        <taxon>Bacteria</taxon>
        <taxon>Pseudomonadati</taxon>
        <taxon>Pseudomonadota</taxon>
        <taxon>Gammaproteobacteria</taxon>
        <taxon>Chromatiales</taxon>
        <taxon>Chromatiaceae</taxon>
        <taxon>Thiobaca</taxon>
    </lineage>
</organism>
<evidence type="ECO:0000259" key="6">
    <source>
        <dbReference type="Pfam" id="PF05729"/>
    </source>
</evidence>
<feature type="domain" description="NACHT" evidence="6">
    <location>
        <begin position="467"/>
        <end position="646"/>
    </location>
</feature>
<dbReference type="SMART" id="SM00320">
    <property type="entry name" value="WD40"/>
    <property type="match status" value="11"/>
</dbReference>
<dbReference type="InterPro" id="IPR000845">
    <property type="entry name" value="Nucleoside_phosphorylase_d"/>
</dbReference>
<dbReference type="Pfam" id="PF25047">
    <property type="entry name" value="Beta-prop_TEP1_2nd"/>
    <property type="match status" value="1"/>
</dbReference>
<dbReference type="InterPro" id="IPR020472">
    <property type="entry name" value="WD40_PAC1"/>
</dbReference>
<reference evidence="9 10" key="1">
    <citation type="submission" date="2019-03" db="EMBL/GenBank/DDBJ databases">
        <title>Genomic Encyclopedia of Type Strains, Phase IV (KMG-IV): sequencing the most valuable type-strain genomes for metagenomic binning, comparative biology and taxonomic classification.</title>
        <authorList>
            <person name="Goeker M."/>
        </authorList>
    </citation>
    <scope>NUCLEOTIDE SEQUENCE [LARGE SCALE GENOMIC DNA]</scope>
    <source>
        <strain evidence="9 10">DSM 13587</strain>
    </source>
</reference>
<dbReference type="GO" id="GO:0003824">
    <property type="term" value="F:catalytic activity"/>
    <property type="evidence" value="ECO:0007669"/>
    <property type="project" value="InterPro"/>
</dbReference>
<evidence type="ECO:0000313" key="9">
    <source>
        <dbReference type="EMBL" id="TCT19747.1"/>
    </source>
</evidence>
<keyword evidence="10" id="KW-1185">Reference proteome</keyword>
<dbReference type="PANTHER" id="PTHR19848">
    <property type="entry name" value="WD40 REPEAT PROTEIN"/>
    <property type="match status" value="1"/>
</dbReference>
<comment type="caution">
    <text evidence="9">The sequence shown here is derived from an EMBL/GenBank/DDBJ whole genome shotgun (WGS) entry which is preliminary data.</text>
</comment>
<dbReference type="Pfam" id="PF05729">
    <property type="entry name" value="NACHT"/>
    <property type="match status" value="1"/>
</dbReference>
<feature type="region of interest" description="Disordered" evidence="4">
    <location>
        <begin position="378"/>
        <end position="407"/>
    </location>
</feature>
<feature type="repeat" description="WD" evidence="3">
    <location>
        <begin position="1366"/>
        <end position="1407"/>
    </location>
</feature>
<dbReference type="SUPFAM" id="SSF53167">
    <property type="entry name" value="Purine and uridine phosphorylases"/>
    <property type="match status" value="1"/>
</dbReference>